<dbReference type="SUPFAM" id="SSF52540">
    <property type="entry name" value="P-loop containing nucleoside triphosphate hydrolases"/>
    <property type="match status" value="2"/>
</dbReference>
<organism evidence="4 5">
    <name type="scientific">Hufsiella ginkgonis</name>
    <dbReference type="NCBI Taxonomy" id="2695274"/>
    <lineage>
        <taxon>Bacteria</taxon>
        <taxon>Pseudomonadati</taxon>
        <taxon>Bacteroidota</taxon>
        <taxon>Sphingobacteriia</taxon>
        <taxon>Sphingobacteriales</taxon>
        <taxon>Sphingobacteriaceae</taxon>
        <taxon>Hufsiella</taxon>
    </lineage>
</organism>
<dbReference type="InterPro" id="IPR014862">
    <property type="entry name" value="TrwC"/>
</dbReference>
<dbReference type="Gene3D" id="2.30.30.940">
    <property type="match status" value="1"/>
</dbReference>
<comment type="caution">
    <text evidence="4">The sequence shown here is derived from an EMBL/GenBank/DDBJ whole genome shotgun (WGS) entry which is preliminary data.</text>
</comment>
<proteinExistence type="predicted"/>
<dbReference type="Proteomes" id="UP000451233">
    <property type="component" value="Unassembled WGS sequence"/>
</dbReference>
<dbReference type="RefSeq" id="WP_160907915.1">
    <property type="nucleotide sequence ID" value="NZ_WVHS01000004.1"/>
</dbReference>
<dbReference type="CDD" id="cd18809">
    <property type="entry name" value="SF1_C_RecD"/>
    <property type="match status" value="1"/>
</dbReference>
<feature type="compositionally biased region" description="Basic and acidic residues" evidence="1">
    <location>
        <begin position="893"/>
        <end position="909"/>
    </location>
</feature>
<dbReference type="EMBL" id="WVHS01000004">
    <property type="protein sequence ID" value="MXV16900.1"/>
    <property type="molecule type" value="Genomic_DNA"/>
</dbReference>
<evidence type="ECO:0000259" key="3">
    <source>
        <dbReference type="Pfam" id="PF13538"/>
    </source>
</evidence>
<dbReference type="InterPro" id="IPR027785">
    <property type="entry name" value="UvrD-like_helicase_C"/>
</dbReference>
<name>A0A7K1Y0X3_9SPHI</name>
<dbReference type="Pfam" id="PF13538">
    <property type="entry name" value="UvrD_C_2"/>
    <property type="match status" value="1"/>
</dbReference>
<protein>
    <submittedName>
        <fullName evidence="4">Relaxase domain-containing protein</fullName>
    </submittedName>
</protein>
<feature type="domain" description="TrwC relaxase" evidence="2">
    <location>
        <begin position="10"/>
        <end position="288"/>
    </location>
</feature>
<evidence type="ECO:0000313" key="5">
    <source>
        <dbReference type="Proteomes" id="UP000451233"/>
    </source>
</evidence>
<feature type="region of interest" description="Disordered" evidence="1">
    <location>
        <begin position="868"/>
        <end position="909"/>
    </location>
</feature>
<dbReference type="Gene3D" id="3.40.50.300">
    <property type="entry name" value="P-loop containing nucleotide triphosphate hydrolases"/>
    <property type="match status" value="2"/>
</dbReference>
<evidence type="ECO:0000256" key="1">
    <source>
        <dbReference type="SAM" id="MobiDB-lite"/>
    </source>
</evidence>
<dbReference type="AlphaFoldDB" id="A0A7K1Y0X3"/>
<reference evidence="4 5" key="1">
    <citation type="submission" date="2019-11" db="EMBL/GenBank/DDBJ databases">
        <title>Pedobacter sp. HMF7056 Genome sequencing and assembly.</title>
        <authorList>
            <person name="Kang H."/>
            <person name="Kim H."/>
            <person name="Joh K."/>
        </authorList>
    </citation>
    <scope>NUCLEOTIDE SEQUENCE [LARGE SCALE GENOMIC DNA]</scope>
    <source>
        <strain evidence="4 5">HMF7056</strain>
    </source>
</reference>
<dbReference type="GO" id="GO:0043139">
    <property type="term" value="F:5'-3' DNA helicase activity"/>
    <property type="evidence" value="ECO:0007669"/>
    <property type="project" value="TreeGrafter"/>
</dbReference>
<dbReference type="InterPro" id="IPR050534">
    <property type="entry name" value="Coronavir_polyprotein_1ab"/>
</dbReference>
<accession>A0A7K1Y0X3</accession>
<dbReference type="Pfam" id="PF13604">
    <property type="entry name" value="AAA_30"/>
    <property type="match status" value="1"/>
</dbReference>
<dbReference type="NCBIfam" id="TIGR02686">
    <property type="entry name" value="relax_trwC"/>
    <property type="match status" value="1"/>
</dbReference>
<dbReference type="InterPro" id="IPR014059">
    <property type="entry name" value="TraI/TrwC_relax"/>
</dbReference>
<sequence>MIRAIATISAGQAKNYFTDALQPNGYYINDQELPGRFYGQLADRLGITGPTDKDTFFALCDNTHPVTGENLTPRNKETRIVAWDISFHVPKSASILHVLSSDDHILKAFREATRETMKEMERDLMTRVRKNGRNEDRYTGEMVIAEFIHQTARPAKGELSDPHLHCHNIVTNVTWDDKEQRYKAGQFREINRSMPYYQARYHKRFADKLMGLGYKIRKSRTAFEIEGIPDHIISLFSKRTNEIGQFAKEHGITDEKELDQLGARTRGKKQKDMSMAELKVEWRKQIREASKGKEDIGDTIIRHKEKIMSPALPAQLCVDFAAKHRFERVSTISDRRLLESAYRYAVGNNSVSIEEITKAFDQDQNFIRVKEGYQTICTTKEVLAEEREMVMLARNGQGKLKPLYATAPDIKLEGQPKTAIENVLTTTNLVSIISGAAGSGKTTTLTELDRHFKAAGKEAMYVAPTAQAVREVLVKEGFTNAETVARLLVDPDLQNRLQNQILVVDEAGLIGTRDMRDLIALATRKQAQLILVGDSRQHSSVVRGDALRVLATVGKIKPAQISKIRRQRNEKYRFAVEDLSKGDMKAAFGKLADIEAIREIDPLNPNAELVADYVATIKRGKSALIVSPTHQQGKSVTEDVRRELQAAKLLGKKEAAAVKLSSLNLTEAQKGDWRNFRSGQVIQFNLPAPQIKRGSVWTIDDVQNCKVSLISKDGERKILPLDKAKAFDLYERTSIPLAKGDKIRITKGGFDQKDKRLNNGQMLEVVSSNKTSIKLRNRESKSTYSLPSDFGHIDHAYCTTSHSSQGKTCDEVFISQPAGTFPATDAKQFYVSVSRGRDMVTIYTDDKEQLLEYAERSGERQSALELLAKARTTQHRSPQPPRTRAAEKLATPTEEKTFNRSTRHLDYEP</sequence>
<evidence type="ECO:0000313" key="4">
    <source>
        <dbReference type="EMBL" id="MXV16900.1"/>
    </source>
</evidence>
<evidence type="ECO:0000259" key="2">
    <source>
        <dbReference type="Pfam" id="PF08751"/>
    </source>
</evidence>
<keyword evidence="5" id="KW-1185">Reference proteome</keyword>
<dbReference type="PANTHER" id="PTHR43788">
    <property type="entry name" value="DNA2/NAM7 HELICASE FAMILY MEMBER"/>
    <property type="match status" value="1"/>
</dbReference>
<dbReference type="Pfam" id="PF08751">
    <property type="entry name" value="TrwC"/>
    <property type="match status" value="1"/>
</dbReference>
<gene>
    <name evidence="4" type="ORF">GS398_16485</name>
</gene>
<feature type="domain" description="UvrD-like helicase C-terminal" evidence="3">
    <location>
        <begin position="795"/>
        <end position="842"/>
    </location>
</feature>
<dbReference type="NCBIfam" id="NF041492">
    <property type="entry name" value="MobF"/>
    <property type="match status" value="1"/>
</dbReference>
<dbReference type="PANTHER" id="PTHR43788:SF8">
    <property type="entry name" value="DNA-BINDING PROTEIN SMUBP-2"/>
    <property type="match status" value="1"/>
</dbReference>
<dbReference type="InterPro" id="IPR027417">
    <property type="entry name" value="P-loop_NTPase"/>
</dbReference>
<dbReference type="SUPFAM" id="SSF55464">
    <property type="entry name" value="Origin of replication-binding domain, RBD-like"/>
    <property type="match status" value="1"/>
</dbReference>